<dbReference type="InterPro" id="IPR032837">
    <property type="entry name" value="G1PDH"/>
</dbReference>
<keyword evidence="1 11" id="KW-0963">Cytoplasm</keyword>
<keyword evidence="8 11" id="KW-0443">Lipid metabolism</keyword>
<comment type="caution">
    <text evidence="11">Lacks conserved residue(s) required for the propagation of feature annotation.</text>
</comment>
<evidence type="ECO:0000256" key="4">
    <source>
        <dbReference type="ARBA" id="ARBA00022833"/>
    </source>
</evidence>
<evidence type="ECO:0000256" key="2">
    <source>
        <dbReference type="ARBA" id="ARBA00022516"/>
    </source>
</evidence>
<evidence type="ECO:0000256" key="9">
    <source>
        <dbReference type="ARBA" id="ARBA00023209"/>
    </source>
</evidence>
<dbReference type="EC" id="1.1.1.261" evidence="11"/>
<comment type="pathway">
    <text evidence="11">Membrane lipid metabolism; glycerophospholipid metabolism.</text>
</comment>
<comment type="cofactor">
    <cofactor evidence="11">
        <name>Zn(2+)</name>
        <dbReference type="ChEBI" id="CHEBI:29105"/>
    </cofactor>
    <text evidence="11">Binds 1 zinc ion per subunit.</text>
</comment>
<comment type="function">
    <text evidence="11">Catalyzes the NAD(P)H-dependent reduction of dihydroxyacetonephosphate (DHAP or glycerone phosphate) to glycerol 1-phosphate (G1P). The G1P thus generated is used as the glycerophosphate backbone of phospholipids in the cellular membranes of Archaea.</text>
</comment>
<keyword evidence="9 11" id="KW-0594">Phospholipid biosynthesis</keyword>
<evidence type="ECO:0000256" key="10">
    <source>
        <dbReference type="ARBA" id="ARBA00023264"/>
    </source>
</evidence>
<dbReference type="Gene3D" id="1.20.1090.10">
    <property type="entry name" value="Dehydroquinate synthase-like - alpha domain"/>
    <property type="match status" value="1"/>
</dbReference>
<dbReference type="GO" id="GO:0005737">
    <property type="term" value="C:cytoplasm"/>
    <property type="evidence" value="ECO:0007669"/>
    <property type="project" value="UniProtKB-SubCell"/>
</dbReference>
<evidence type="ECO:0000256" key="5">
    <source>
        <dbReference type="ARBA" id="ARBA00022857"/>
    </source>
</evidence>
<feature type="binding site" evidence="11">
    <location>
        <position position="172"/>
    </location>
    <ligand>
        <name>Zn(2+)</name>
        <dbReference type="ChEBI" id="CHEBI:29105"/>
        <note>catalytic</note>
    </ligand>
</feature>
<dbReference type="EMBL" id="FODV01000010">
    <property type="protein sequence ID" value="SEP00596.1"/>
    <property type="molecule type" value="Genomic_DNA"/>
</dbReference>
<evidence type="ECO:0000256" key="1">
    <source>
        <dbReference type="ARBA" id="ARBA00022490"/>
    </source>
</evidence>
<evidence type="ECO:0000313" key="13">
    <source>
        <dbReference type="Proteomes" id="UP000199126"/>
    </source>
</evidence>
<accession>A0A1H8UBX2</accession>
<organism evidence="12 13">
    <name type="scientific">Halogranum amylolyticum</name>
    <dbReference type="NCBI Taxonomy" id="660520"/>
    <lineage>
        <taxon>Archaea</taxon>
        <taxon>Methanobacteriati</taxon>
        <taxon>Methanobacteriota</taxon>
        <taxon>Stenosarchaea group</taxon>
        <taxon>Halobacteria</taxon>
        <taxon>Halobacteriales</taxon>
        <taxon>Haloferacaceae</taxon>
    </lineage>
</organism>
<reference evidence="13" key="1">
    <citation type="submission" date="2016-10" db="EMBL/GenBank/DDBJ databases">
        <authorList>
            <person name="Varghese N."/>
            <person name="Submissions S."/>
        </authorList>
    </citation>
    <scope>NUCLEOTIDE SEQUENCE [LARGE SCALE GENOMIC DNA]</scope>
    <source>
        <strain evidence="13">CGMCC 1.10121</strain>
    </source>
</reference>
<keyword evidence="3 11" id="KW-0479">Metal-binding</keyword>
<keyword evidence="13" id="KW-1185">Reference proteome</keyword>
<dbReference type="HAMAP" id="MF_00497_A">
    <property type="entry name" value="G1P_dehydrogenase_A"/>
    <property type="match status" value="1"/>
</dbReference>
<feature type="binding site" evidence="11">
    <location>
        <position position="252"/>
    </location>
    <ligand>
        <name>Zn(2+)</name>
        <dbReference type="ChEBI" id="CHEBI:29105"/>
        <note>catalytic</note>
    </ligand>
</feature>
<keyword evidence="4 11" id="KW-0862">Zinc</keyword>
<dbReference type="GO" id="GO:0106358">
    <property type="term" value="F:glycerol-1-phosphate dehydrogenase (NADP+) activity"/>
    <property type="evidence" value="ECO:0007669"/>
    <property type="project" value="RHEA"/>
</dbReference>
<dbReference type="Pfam" id="PF13685">
    <property type="entry name" value="Fe-ADH_2"/>
    <property type="match status" value="1"/>
</dbReference>
<feature type="binding site" evidence="11">
    <location>
        <position position="172"/>
    </location>
    <ligand>
        <name>substrate</name>
    </ligand>
</feature>
<dbReference type="NCBIfam" id="NF002022">
    <property type="entry name" value="PRK00843.1"/>
    <property type="match status" value="1"/>
</dbReference>
<comment type="similarity">
    <text evidence="11">Belongs to the glycerol-1-phosphate dehydrogenase family.</text>
</comment>
<dbReference type="GO" id="GO:0106357">
    <property type="term" value="F:glycerol-1-phosphate dehydrogenase (NAD+) activity"/>
    <property type="evidence" value="ECO:0007669"/>
    <property type="project" value="RHEA"/>
</dbReference>
<dbReference type="Gene3D" id="3.40.50.1970">
    <property type="match status" value="1"/>
</dbReference>
<dbReference type="Proteomes" id="UP000199126">
    <property type="component" value="Unassembled WGS sequence"/>
</dbReference>
<keyword evidence="2 11" id="KW-0444">Lipid biosynthesis</keyword>
<feature type="binding site" evidence="11">
    <location>
        <position position="268"/>
    </location>
    <ligand>
        <name>Zn(2+)</name>
        <dbReference type="ChEBI" id="CHEBI:29105"/>
        <note>catalytic</note>
    </ligand>
</feature>
<dbReference type="GO" id="GO:0006650">
    <property type="term" value="P:glycerophospholipid metabolic process"/>
    <property type="evidence" value="ECO:0007669"/>
    <property type="project" value="UniProtKB-UniRule"/>
</dbReference>
<dbReference type="GO" id="GO:0008654">
    <property type="term" value="P:phospholipid biosynthetic process"/>
    <property type="evidence" value="ECO:0007669"/>
    <property type="project" value="UniProtKB-KW"/>
</dbReference>
<comment type="subcellular location">
    <subcellularLocation>
        <location evidence="11">Cytoplasm</location>
    </subcellularLocation>
</comment>
<dbReference type="OrthoDB" id="8656at2157"/>
<dbReference type="UniPathway" id="UPA00940"/>
<evidence type="ECO:0000256" key="3">
    <source>
        <dbReference type="ARBA" id="ARBA00022723"/>
    </source>
</evidence>
<evidence type="ECO:0000256" key="7">
    <source>
        <dbReference type="ARBA" id="ARBA00023027"/>
    </source>
</evidence>
<keyword evidence="6 11" id="KW-0560">Oxidoreductase</keyword>
<gene>
    <name evidence="11" type="primary">egsA</name>
    <name evidence="12" type="ORF">SAMN04487948_11089</name>
</gene>
<proteinExistence type="inferred from homology"/>
<dbReference type="AlphaFoldDB" id="A0A1H8UBX2"/>
<name>A0A1H8UBX2_9EURY</name>
<dbReference type="PANTHER" id="PTHR43616">
    <property type="entry name" value="GLYCEROL DEHYDROGENASE"/>
    <property type="match status" value="1"/>
</dbReference>
<evidence type="ECO:0000256" key="6">
    <source>
        <dbReference type="ARBA" id="ARBA00023002"/>
    </source>
</evidence>
<dbReference type="InterPro" id="IPR023002">
    <property type="entry name" value="G1P_dehydrogenase_arc"/>
</dbReference>
<feature type="binding site" evidence="11">
    <location>
        <begin position="120"/>
        <end position="123"/>
    </location>
    <ligand>
        <name>NAD(+)</name>
        <dbReference type="ChEBI" id="CHEBI:57540"/>
    </ligand>
</feature>
<dbReference type="InterPro" id="IPR016205">
    <property type="entry name" value="Glycerol_DH"/>
</dbReference>
<evidence type="ECO:0000313" key="12">
    <source>
        <dbReference type="EMBL" id="SEP00596.1"/>
    </source>
</evidence>
<feature type="binding site" evidence="11">
    <location>
        <position position="129"/>
    </location>
    <ligand>
        <name>NAD(+)</name>
        <dbReference type="ChEBI" id="CHEBI:57540"/>
    </ligand>
</feature>
<dbReference type="PANTHER" id="PTHR43616:SF5">
    <property type="entry name" value="GLYCEROL DEHYDROGENASE 1"/>
    <property type="match status" value="1"/>
</dbReference>
<dbReference type="RefSeq" id="WP_089826045.1">
    <property type="nucleotide sequence ID" value="NZ_FODV01000010.1"/>
</dbReference>
<dbReference type="SUPFAM" id="SSF56796">
    <property type="entry name" value="Dehydroquinate synthase-like"/>
    <property type="match status" value="1"/>
</dbReference>
<comment type="catalytic activity">
    <reaction evidence="11">
        <text>sn-glycerol 1-phosphate + NAD(+) = dihydroxyacetone phosphate + NADH + H(+)</text>
        <dbReference type="Rhea" id="RHEA:21412"/>
        <dbReference type="ChEBI" id="CHEBI:15378"/>
        <dbReference type="ChEBI" id="CHEBI:57540"/>
        <dbReference type="ChEBI" id="CHEBI:57642"/>
        <dbReference type="ChEBI" id="CHEBI:57685"/>
        <dbReference type="ChEBI" id="CHEBI:57945"/>
        <dbReference type="EC" id="1.1.1.261"/>
    </reaction>
</comment>
<feature type="binding site" evidence="11">
    <location>
        <position position="125"/>
    </location>
    <ligand>
        <name>substrate</name>
    </ligand>
</feature>
<comment type="catalytic activity">
    <reaction evidence="11">
        <text>sn-glycerol 1-phosphate + NADP(+) = dihydroxyacetone phosphate + NADPH + H(+)</text>
        <dbReference type="Rhea" id="RHEA:21416"/>
        <dbReference type="ChEBI" id="CHEBI:15378"/>
        <dbReference type="ChEBI" id="CHEBI:57642"/>
        <dbReference type="ChEBI" id="CHEBI:57685"/>
        <dbReference type="ChEBI" id="CHEBI:57783"/>
        <dbReference type="ChEBI" id="CHEBI:58349"/>
        <dbReference type="EC" id="1.1.1.261"/>
    </reaction>
</comment>
<keyword evidence="5 11" id="KW-0521">NADP</keyword>
<keyword evidence="7 11" id="KW-0520">NAD</keyword>
<dbReference type="GO" id="GO:0046872">
    <property type="term" value="F:metal ion binding"/>
    <property type="evidence" value="ECO:0007669"/>
    <property type="project" value="UniProtKB-KW"/>
</dbReference>
<evidence type="ECO:0000256" key="8">
    <source>
        <dbReference type="ARBA" id="ARBA00023098"/>
    </source>
</evidence>
<keyword evidence="10 11" id="KW-1208">Phospholipid metabolism</keyword>
<protein>
    <recommendedName>
        <fullName evidence="11">Glycerol-1-phosphate dehydrogenase [NAD(P)+]</fullName>
        <shortName evidence="11">G1P dehydrogenase</shortName>
        <shortName evidence="11">G1PDH</shortName>
        <ecNumber evidence="11">1.1.1.261</ecNumber>
    </recommendedName>
    <alternativeName>
        <fullName evidence="11">Enantiomeric glycerophosphate synthase</fullName>
    </alternativeName>
    <alternativeName>
        <fullName evidence="11">sn-glycerol-1-phosphate dehydrogenase</fullName>
    </alternativeName>
</protein>
<sequence>MFNAVNQTRLPREIVVGSDVLSEAVNLINGLSLRGQPLLVTSPIQQKLAAERLVDDLETANHDPITVIVEEASFNAVAEVRDTARTEDIDYLIGVGDRKVLDVAKMVSDSQGKGFVSVPTNLSHDGIASDRSLLIDGEERHSLLTKSPLAVVADTEILADASSDHMSAGYADVISNYTAVMDWRVAHRTWDVPFSKYAAALSEMTAEMVASNVDLLHQGIEQSAWIVAKALISTGVATSIAGTSRPACGAEHLFSFRLDQLAAEPALHGHQVGVGSIMTAYLHDGDRGSWTNIRNALVSIDAPTTAAELGIDDGTVIEALNSCHEIWNRYTILGDGIDEQAAWEIASHTGVIS</sequence>
<evidence type="ECO:0000256" key="11">
    <source>
        <dbReference type="HAMAP-Rule" id="MF_00497"/>
    </source>
</evidence>